<dbReference type="AlphaFoldDB" id="A0A1M6KLU5"/>
<feature type="transmembrane region" description="Helical" evidence="1">
    <location>
        <begin position="173"/>
        <end position="196"/>
    </location>
</feature>
<dbReference type="STRING" id="313368.SAMN04488012_11253"/>
<evidence type="ECO:0008006" key="4">
    <source>
        <dbReference type="Google" id="ProtNLM"/>
    </source>
</evidence>
<gene>
    <name evidence="2" type="ORF">SAMN04488012_11253</name>
</gene>
<dbReference type="Proteomes" id="UP000184040">
    <property type="component" value="Unassembled WGS sequence"/>
</dbReference>
<feature type="transmembrane region" description="Helical" evidence="1">
    <location>
        <begin position="277"/>
        <end position="294"/>
    </location>
</feature>
<keyword evidence="1" id="KW-0472">Membrane</keyword>
<evidence type="ECO:0000256" key="1">
    <source>
        <dbReference type="SAM" id="Phobius"/>
    </source>
</evidence>
<feature type="transmembrane region" description="Helical" evidence="1">
    <location>
        <begin position="126"/>
        <end position="153"/>
    </location>
</feature>
<accession>A0A1M6KLU5</accession>
<feature type="transmembrane region" description="Helical" evidence="1">
    <location>
        <begin position="328"/>
        <end position="350"/>
    </location>
</feature>
<feature type="transmembrane region" description="Helical" evidence="1">
    <location>
        <begin position="356"/>
        <end position="376"/>
    </location>
</feature>
<evidence type="ECO:0000313" key="2">
    <source>
        <dbReference type="EMBL" id="SHJ59889.1"/>
    </source>
</evidence>
<feature type="transmembrane region" description="Helical" evidence="1">
    <location>
        <begin position="57"/>
        <end position="74"/>
    </location>
</feature>
<keyword evidence="1" id="KW-1133">Transmembrane helix</keyword>
<feature type="transmembrane region" description="Helical" evidence="1">
    <location>
        <begin position="383"/>
        <end position="401"/>
    </location>
</feature>
<evidence type="ECO:0000313" key="3">
    <source>
        <dbReference type="Proteomes" id="UP000184040"/>
    </source>
</evidence>
<dbReference type="EMBL" id="FQZA01000012">
    <property type="protein sequence ID" value="SHJ59889.1"/>
    <property type="molecule type" value="Genomic_DNA"/>
</dbReference>
<protein>
    <recommendedName>
        <fullName evidence="4">H+/citrate symporter</fullName>
    </recommendedName>
</protein>
<dbReference type="RefSeq" id="WP_073129542.1">
    <property type="nucleotide sequence ID" value="NZ_FQZA01000012.1"/>
</dbReference>
<feature type="transmembrane region" description="Helical" evidence="1">
    <location>
        <begin position="255"/>
        <end position="271"/>
    </location>
</feature>
<feature type="transmembrane region" description="Helical" evidence="1">
    <location>
        <begin position="86"/>
        <end position="106"/>
    </location>
</feature>
<name>A0A1M6KLU5_9RHOB</name>
<feature type="transmembrane region" description="Helical" evidence="1">
    <location>
        <begin position="407"/>
        <end position="431"/>
    </location>
</feature>
<feature type="transmembrane region" description="Helical" evidence="1">
    <location>
        <begin position="443"/>
        <end position="467"/>
    </location>
</feature>
<reference evidence="2 3" key="1">
    <citation type="submission" date="2016-11" db="EMBL/GenBank/DDBJ databases">
        <authorList>
            <person name="Jaros S."/>
            <person name="Januszkiewicz K."/>
            <person name="Wedrychowicz H."/>
        </authorList>
    </citation>
    <scope>NUCLEOTIDE SEQUENCE [LARGE SCALE GENOMIC DNA]</scope>
    <source>
        <strain evidence="2 3">DSM 26892</strain>
    </source>
</reference>
<keyword evidence="3" id="KW-1185">Reference proteome</keyword>
<proteinExistence type="predicted"/>
<feature type="transmembrane region" description="Helical" evidence="1">
    <location>
        <begin position="208"/>
        <end position="230"/>
    </location>
</feature>
<keyword evidence="1" id="KW-0812">Transmembrane</keyword>
<sequence>MQHRRLDRAAGVALAATLILRAAFEWGAGPVAGHAASLSAVVALALLARGVDRTRQAFLLIGLVLVAAAFATLPDAGAAVTRAAGSAAFIVAFFTALSSLRGAAVTSAPIAECGRFLADQPPGRRYLALTLGGGLFGIILLYGAISLLGSLAVESARSEANAEIRGHRIRRMLVAIQRGFIATIPWSPLTFAIAISTTLVPGASWGGAVLPCLVSGLILAGTGWALDTIFKPRLTGPRPSYATPDGTWGAKMRPLLILLAVLAVSIAGLHLLTGIRVVGVVMVVVPVLSFLWIAEQDVLDHRPGVIRDVAGRAWRFASVEMPAMRSEIVLLAMAGFIGSLGASLAAPFVASAGIDASALPPALLLVGLFWVIPVTGQLGMNPILAASLLVPLLPAPAVMGIDPAAAIVAITSGWALSGATSPFTASVMLIGNFGGARPTHAGLAWNGMYAACCGLLLTGWILVAASIL</sequence>
<organism evidence="2 3">
    <name type="scientific">Palleronia salina</name>
    <dbReference type="NCBI Taxonomy" id="313368"/>
    <lineage>
        <taxon>Bacteria</taxon>
        <taxon>Pseudomonadati</taxon>
        <taxon>Pseudomonadota</taxon>
        <taxon>Alphaproteobacteria</taxon>
        <taxon>Rhodobacterales</taxon>
        <taxon>Roseobacteraceae</taxon>
        <taxon>Palleronia</taxon>
    </lineage>
</organism>